<dbReference type="RefSeq" id="WP_051194652.1">
    <property type="nucleotide sequence ID" value="NZ_JBIAQY010000006.1"/>
</dbReference>
<accession>A0ABW6S186</accession>
<evidence type="ECO:0000313" key="4">
    <source>
        <dbReference type="EMBL" id="MFF3570022.1"/>
    </source>
</evidence>
<dbReference type="SUPFAM" id="SSF54637">
    <property type="entry name" value="Thioesterase/thiol ester dehydrase-isomerase"/>
    <property type="match status" value="1"/>
</dbReference>
<dbReference type="Pfam" id="PF22818">
    <property type="entry name" value="ApeI-like"/>
    <property type="match status" value="1"/>
</dbReference>
<dbReference type="InterPro" id="IPR054545">
    <property type="entry name" value="ApeI-like"/>
</dbReference>
<evidence type="ECO:0000256" key="1">
    <source>
        <dbReference type="ARBA" id="ARBA00009174"/>
    </source>
</evidence>
<organism evidence="4 5">
    <name type="scientific">Nocardia jiangxiensis</name>
    <dbReference type="NCBI Taxonomy" id="282685"/>
    <lineage>
        <taxon>Bacteria</taxon>
        <taxon>Bacillati</taxon>
        <taxon>Actinomycetota</taxon>
        <taxon>Actinomycetes</taxon>
        <taxon>Mycobacteriales</taxon>
        <taxon>Nocardiaceae</taxon>
        <taxon>Nocardia</taxon>
    </lineage>
</organism>
<evidence type="ECO:0000259" key="3">
    <source>
        <dbReference type="Pfam" id="PF22818"/>
    </source>
</evidence>
<name>A0ABW6S186_9NOCA</name>
<proteinExistence type="inferred from homology"/>
<evidence type="ECO:0000256" key="2">
    <source>
        <dbReference type="ARBA" id="ARBA00023239"/>
    </source>
</evidence>
<dbReference type="EMBL" id="JBIAQY010000006">
    <property type="protein sequence ID" value="MFF3570022.1"/>
    <property type="molecule type" value="Genomic_DNA"/>
</dbReference>
<dbReference type="InterPro" id="IPR013114">
    <property type="entry name" value="FabA_FabZ"/>
</dbReference>
<keyword evidence="5" id="KW-1185">Reference proteome</keyword>
<comment type="similarity">
    <text evidence="1">Belongs to the thioester dehydratase family. FabZ subfamily.</text>
</comment>
<dbReference type="PANTHER" id="PTHR30272:SF1">
    <property type="entry name" value="3-HYDROXYACYL-[ACYL-CARRIER-PROTEIN] DEHYDRATASE"/>
    <property type="match status" value="1"/>
</dbReference>
<dbReference type="PANTHER" id="PTHR30272">
    <property type="entry name" value="3-HYDROXYACYL-[ACYL-CARRIER-PROTEIN] DEHYDRATASE"/>
    <property type="match status" value="1"/>
</dbReference>
<dbReference type="InterPro" id="IPR029069">
    <property type="entry name" value="HotDog_dom_sf"/>
</dbReference>
<reference evidence="4 5" key="1">
    <citation type="submission" date="2024-10" db="EMBL/GenBank/DDBJ databases">
        <title>The Natural Products Discovery Center: Release of the First 8490 Sequenced Strains for Exploring Actinobacteria Biosynthetic Diversity.</title>
        <authorList>
            <person name="Kalkreuter E."/>
            <person name="Kautsar S.A."/>
            <person name="Yang D."/>
            <person name="Bader C.D."/>
            <person name="Teijaro C.N."/>
            <person name="Fluegel L."/>
            <person name="Davis C.M."/>
            <person name="Simpson J.R."/>
            <person name="Lauterbach L."/>
            <person name="Steele A.D."/>
            <person name="Gui C."/>
            <person name="Meng S."/>
            <person name="Li G."/>
            <person name="Viehrig K."/>
            <person name="Ye F."/>
            <person name="Su P."/>
            <person name="Kiefer A.F."/>
            <person name="Nichols A."/>
            <person name="Cepeda A.J."/>
            <person name="Yan W."/>
            <person name="Fan B."/>
            <person name="Jiang Y."/>
            <person name="Adhikari A."/>
            <person name="Zheng C.-J."/>
            <person name="Schuster L."/>
            <person name="Cowan T.M."/>
            <person name="Smanski M.J."/>
            <person name="Chevrette M.G."/>
            <person name="De Carvalho L.P.S."/>
            <person name="Shen B."/>
        </authorList>
    </citation>
    <scope>NUCLEOTIDE SEQUENCE [LARGE SCALE GENOMIC DNA]</scope>
    <source>
        <strain evidence="4 5">NPDC002593</strain>
    </source>
</reference>
<dbReference type="EC" id="4.2.1.-" evidence="4"/>
<sequence length="148" mass="15747">MTGTLIPGTLTTGPLATLGTPAFDRIGAVEPGVRAVAYLNVTATMPYFATHFPRYPVLPGVLLVESAVALARLAAGSDTARLRRAQRLRFRRFVVPGDQVELTVSAHSGEPELPEDTQWEMQARVDGEIVASIGVLVLASSLVRTPAP</sequence>
<gene>
    <name evidence="4" type="ORF">ACFYXQ_19785</name>
</gene>
<keyword evidence="2 4" id="KW-0456">Lyase</keyword>
<dbReference type="Gene3D" id="3.10.129.10">
    <property type="entry name" value="Hotdog Thioesterase"/>
    <property type="match status" value="1"/>
</dbReference>
<protein>
    <submittedName>
        <fullName evidence="4">3-hydroxyacyl-ACP dehydratase FabZ family protein</fullName>
        <ecNumber evidence="4">4.2.1.-</ecNumber>
    </submittedName>
</protein>
<feature type="domain" description="ApeI dehydratase-like" evidence="3">
    <location>
        <begin position="34"/>
        <end position="109"/>
    </location>
</feature>
<dbReference type="Proteomes" id="UP001601992">
    <property type="component" value="Unassembled WGS sequence"/>
</dbReference>
<comment type="caution">
    <text evidence="4">The sequence shown here is derived from an EMBL/GenBank/DDBJ whole genome shotgun (WGS) entry which is preliminary data.</text>
</comment>
<evidence type="ECO:0000313" key="5">
    <source>
        <dbReference type="Proteomes" id="UP001601992"/>
    </source>
</evidence>
<dbReference type="GO" id="GO:0016829">
    <property type="term" value="F:lyase activity"/>
    <property type="evidence" value="ECO:0007669"/>
    <property type="project" value="UniProtKB-KW"/>
</dbReference>